<keyword evidence="2" id="KW-1185">Reference proteome</keyword>
<evidence type="ECO:0000313" key="2">
    <source>
        <dbReference type="Proteomes" id="UP000636800"/>
    </source>
</evidence>
<name>A0A835U6L7_VANPL</name>
<protein>
    <submittedName>
        <fullName evidence="1">Uncharacterized protein</fullName>
    </submittedName>
</protein>
<proteinExistence type="predicted"/>
<gene>
    <name evidence="1" type="ORF">HPP92_026392</name>
</gene>
<reference evidence="1 2" key="1">
    <citation type="journal article" date="2020" name="Nat. Food">
        <title>A phased Vanilla planifolia genome enables genetic improvement of flavour and production.</title>
        <authorList>
            <person name="Hasing T."/>
            <person name="Tang H."/>
            <person name="Brym M."/>
            <person name="Khazi F."/>
            <person name="Huang T."/>
            <person name="Chambers A.H."/>
        </authorList>
    </citation>
    <scope>NUCLEOTIDE SEQUENCE [LARGE SCALE GENOMIC DNA]</scope>
    <source>
        <tissue evidence="1">Leaf</tissue>
    </source>
</reference>
<accession>A0A835U6L7</accession>
<dbReference type="OrthoDB" id="744228at2759"/>
<dbReference type="AlphaFoldDB" id="A0A835U6L7"/>
<dbReference type="EMBL" id="JADCNL010000053">
    <property type="protein sequence ID" value="KAG0451539.1"/>
    <property type="molecule type" value="Genomic_DNA"/>
</dbReference>
<organism evidence="1 2">
    <name type="scientific">Vanilla planifolia</name>
    <name type="common">Vanilla</name>
    <dbReference type="NCBI Taxonomy" id="51239"/>
    <lineage>
        <taxon>Eukaryota</taxon>
        <taxon>Viridiplantae</taxon>
        <taxon>Streptophyta</taxon>
        <taxon>Embryophyta</taxon>
        <taxon>Tracheophyta</taxon>
        <taxon>Spermatophyta</taxon>
        <taxon>Magnoliopsida</taxon>
        <taxon>Liliopsida</taxon>
        <taxon>Asparagales</taxon>
        <taxon>Orchidaceae</taxon>
        <taxon>Vanilloideae</taxon>
        <taxon>Vanilleae</taxon>
        <taxon>Vanilla</taxon>
    </lineage>
</organism>
<evidence type="ECO:0000313" key="1">
    <source>
        <dbReference type="EMBL" id="KAG0451539.1"/>
    </source>
</evidence>
<sequence length="77" mass="8874">MGGDGSPKGSWHRSLTIDIRQILLKIQQEILHGCVLFSSRFFPSKSWLKNEKICKMAEQLGTISFQMMLEFTSLDRQ</sequence>
<comment type="caution">
    <text evidence="1">The sequence shown here is derived from an EMBL/GenBank/DDBJ whole genome shotgun (WGS) entry which is preliminary data.</text>
</comment>
<dbReference type="Proteomes" id="UP000636800">
    <property type="component" value="Unassembled WGS sequence"/>
</dbReference>